<dbReference type="NCBIfam" id="NF001204">
    <property type="entry name" value="PRK00166.1"/>
    <property type="match status" value="1"/>
</dbReference>
<evidence type="ECO:0000256" key="6">
    <source>
        <dbReference type="ARBA" id="ARBA00032248"/>
    </source>
</evidence>
<evidence type="ECO:0000256" key="8">
    <source>
        <dbReference type="ARBA" id="ARBA00049417"/>
    </source>
</evidence>
<dbReference type="Gene3D" id="3.60.21.10">
    <property type="match status" value="1"/>
</dbReference>
<evidence type="ECO:0000256" key="2">
    <source>
        <dbReference type="ARBA" id="ARBA00005419"/>
    </source>
</evidence>
<dbReference type="PANTHER" id="PTHR40942">
    <property type="match status" value="1"/>
</dbReference>
<dbReference type="CDD" id="cd07422">
    <property type="entry name" value="MPP_ApaH"/>
    <property type="match status" value="1"/>
</dbReference>
<dbReference type="InterPro" id="IPR029052">
    <property type="entry name" value="Metallo-depent_PP-like"/>
</dbReference>
<dbReference type="SUPFAM" id="SSF56300">
    <property type="entry name" value="Metallo-dependent phosphatases"/>
    <property type="match status" value="1"/>
</dbReference>
<evidence type="ECO:0000313" key="10">
    <source>
        <dbReference type="EMBL" id="ASM76014.1"/>
    </source>
</evidence>
<dbReference type="GO" id="GO:0008803">
    <property type="term" value="F:bis(5'-nucleosyl)-tetraphosphatase (symmetrical) activity"/>
    <property type="evidence" value="ECO:0007669"/>
    <property type="project" value="UniProtKB-EC"/>
</dbReference>
<dbReference type="EMBL" id="CP022423">
    <property type="protein sequence ID" value="ASM76014.1"/>
    <property type="molecule type" value="Genomic_DNA"/>
</dbReference>
<evidence type="ECO:0000256" key="3">
    <source>
        <dbReference type="ARBA" id="ARBA00012506"/>
    </source>
</evidence>
<dbReference type="NCBIfam" id="TIGR00668">
    <property type="entry name" value="apaH"/>
    <property type="match status" value="1"/>
</dbReference>
<comment type="similarity">
    <text evidence="2">Belongs to the Ap4A hydrolase family.</text>
</comment>
<evidence type="ECO:0000313" key="11">
    <source>
        <dbReference type="Proteomes" id="UP000199729"/>
    </source>
</evidence>
<dbReference type="InterPro" id="IPR004843">
    <property type="entry name" value="Calcineurin-like_PHP"/>
</dbReference>
<gene>
    <name evidence="10" type="ORF">VITFI_CDS0235</name>
</gene>
<proteinExistence type="inferred from homology"/>
<dbReference type="Pfam" id="PF00149">
    <property type="entry name" value="Metallophos"/>
    <property type="match status" value="1"/>
</dbReference>
<dbReference type="PANTHER" id="PTHR40942:SF4">
    <property type="entry name" value="CYTOCHROME C5"/>
    <property type="match status" value="1"/>
</dbReference>
<name>A0A221KAF0_VITFI</name>
<comment type="function">
    <text evidence="1">Hydrolyzes diadenosine 5',5'''-P1,P4-tetraphosphate to yield ADP.</text>
</comment>
<evidence type="ECO:0000256" key="5">
    <source>
        <dbReference type="ARBA" id="ARBA00031248"/>
    </source>
</evidence>
<keyword evidence="4" id="KW-0378">Hydrolase</keyword>
<evidence type="ECO:0000256" key="4">
    <source>
        <dbReference type="ARBA" id="ARBA00022801"/>
    </source>
</evidence>
<keyword evidence="11" id="KW-1185">Reference proteome</keyword>
<dbReference type="AlphaFoldDB" id="A0A221KAF0"/>
<evidence type="ECO:0000256" key="7">
    <source>
        <dbReference type="ARBA" id="ARBA00033210"/>
    </source>
</evidence>
<sequence length="276" mass="30410">MHYLIGDLQGCCDAFERLLAEIDFSPSRDRLHVLGDLVNRGPASLPTLERLRGLGDAVTCLLGNHDLHLLAVAHGVRRPHRSDTLEAILTSPARDGWLEWLRQHKLADSACGWLTVHAGIVPQWDVARTLRLAAEVETMLRSDALPHFLEVMYGNEPSRWDEGLMGVSRWRFIVNVLTRLRFCAADGTLEFTTKDGADAAPAGFAPWFEHPERASRGQPVAFGHWSTLGLINRPDLLTIDTGCVWGGTLTAVRIDGGRREVVQVACTQAQRPGGTA</sequence>
<dbReference type="EC" id="3.6.1.41" evidence="3"/>
<dbReference type="OrthoDB" id="9807890at2"/>
<dbReference type="InterPro" id="IPR004617">
    <property type="entry name" value="ApaH"/>
</dbReference>
<organism evidence="10 11">
    <name type="scientific">Vitreoscilla filiformis</name>
    <dbReference type="NCBI Taxonomy" id="63"/>
    <lineage>
        <taxon>Bacteria</taxon>
        <taxon>Pseudomonadati</taxon>
        <taxon>Pseudomonadota</taxon>
        <taxon>Betaproteobacteria</taxon>
        <taxon>Neisseriales</taxon>
        <taxon>Neisseriaceae</taxon>
        <taxon>Vitreoscilla</taxon>
    </lineage>
</organism>
<dbReference type="PIRSF" id="PIRSF000903">
    <property type="entry name" value="B5n-ttraPtase_sm"/>
    <property type="match status" value="1"/>
</dbReference>
<protein>
    <recommendedName>
        <fullName evidence="3">bis(5'-nucleosyl)-tetraphosphatase (symmetrical)</fullName>
        <ecNumber evidence="3">3.6.1.41</ecNumber>
    </recommendedName>
    <alternativeName>
        <fullName evidence="6">Ap4A hydrolase</fullName>
    </alternativeName>
    <alternativeName>
        <fullName evidence="5">Diadenosine 5',5'''-P1,P4-tetraphosphate pyrophosphohydrolase</fullName>
    </alternativeName>
    <alternativeName>
        <fullName evidence="7">Diadenosine tetraphosphatase</fullName>
    </alternativeName>
</protein>
<comment type="catalytic activity">
    <reaction evidence="8">
        <text>P(1),P(4)-bis(5'-adenosyl) tetraphosphate + H2O = 2 ADP + 2 H(+)</text>
        <dbReference type="Rhea" id="RHEA:24252"/>
        <dbReference type="ChEBI" id="CHEBI:15377"/>
        <dbReference type="ChEBI" id="CHEBI:15378"/>
        <dbReference type="ChEBI" id="CHEBI:58141"/>
        <dbReference type="ChEBI" id="CHEBI:456216"/>
        <dbReference type="EC" id="3.6.1.41"/>
    </reaction>
</comment>
<evidence type="ECO:0000256" key="1">
    <source>
        <dbReference type="ARBA" id="ARBA00003413"/>
    </source>
</evidence>
<feature type="domain" description="Calcineurin-like phosphoesterase" evidence="9">
    <location>
        <begin position="4"/>
        <end position="138"/>
    </location>
</feature>
<dbReference type="Proteomes" id="UP000199729">
    <property type="component" value="Chromosome"/>
</dbReference>
<accession>A0A221KAF0</accession>
<reference evidence="10 11" key="1">
    <citation type="submission" date="2017-07" db="EMBL/GenBank/DDBJ databases">
        <title>Complete Genome Sequence of the cosmetic ferment Vitreoscilla filiformis (ATCC15551).</title>
        <authorList>
            <person name="Contreras S."/>
            <person name="Sagory-Zalkind P."/>
            <person name="Blanquart H."/>
            <person name="Iltis A."/>
            <person name="Morand S.C."/>
        </authorList>
    </citation>
    <scope>NUCLEOTIDE SEQUENCE [LARGE SCALE GENOMIC DNA]</scope>
    <source>
        <strain evidence="10 11">ATCC 15551</strain>
    </source>
</reference>
<dbReference type="KEGG" id="vff:VITFI_CDS0235"/>
<dbReference type="RefSeq" id="WP_089415437.1">
    <property type="nucleotide sequence ID" value="NZ_CP022423.1"/>
</dbReference>
<evidence type="ECO:0000259" key="9">
    <source>
        <dbReference type="Pfam" id="PF00149"/>
    </source>
</evidence>